<feature type="transmembrane region" description="Helical" evidence="8">
    <location>
        <begin position="581"/>
        <end position="602"/>
    </location>
</feature>
<dbReference type="OrthoDB" id="407410at2759"/>
<dbReference type="GO" id="GO:0008324">
    <property type="term" value="F:monoatomic cation transmembrane transporter activity"/>
    <property type="evidence" value="ECO:0007669"/>
    <property type="project" value="TreeGrafter"/>
</dbReference>
<evidence type="ECO:0000256" key="9">
    <source>
        <dbReference type="SAM" id="SignalP"/>
    </source>
</evidence>
<evidence type="ECO:0000256" key="4">
    <source>
        <dbReference type="ARBA" id="ARBA00022692"/>
    </source>
</evidence>
<dbReference type="InterPro" id="IPR044880">
    <property type="entry name" value="NCX_ion-bd_dom_sf"/>
</dbReference>
<feature type="transmembrane region" description="Helical" evidence="8">
    <location>
        <begin position="210"/>
        <end position="229"/>
    </location>
</feature>
<comment type="similarity">
    <text evidence="2">Belongs to the Ca(2+):cation antiporter (CaCA) (TC 2.A.19) family.</text>
</comment>
<reference evidence="11" key="1">
    <citation type="journal article" date="2020" name="Nat. Commun.">
        <title>Large-scale genome sequencing of mycorrhizal fungi provides insights into the early evolution of symbiotic traits.</title>
        <authorList>
            <person name="Miyauchi S."/>
            <person name="Kiss E."/>
            <person name="Kuo A."/>
            <person name="Drula E."/>
            <person name="Kohler A."/>
            <person name="Sanchez-Garcia M."/>
            <person name="Morin E."/>
            <person name="Andreopoulos B."/>
            <person name="Barry K.W."/>
            <person name="Bonito G."/>
            <person name="Buee M."/>
            <person name="Carver A."/>
            <person name="Chen C."/>
            <person name="Cichocki N."/>
            <person name="Clum A."/>
            <person name="Culley D."/>
            <person name="Crous P.W."/>
            <person name="Fauchery L."/>
            <person name="Girlanda M."/>
            <person name="Hayes R.D."/>
            <person name="Keri Z."/>
            <person name="LaButti K."/>
            <person name="Lipzen A."/>
            <person name="Lombard V."/>
            <person name="Magnuson J."/>
            <person name="Maillard F."/>
            <person name="Murat C."/>
            <person name="Nolan M."/>
            <person name="Ohm R.A."/>
            <person name="Pangilinan J."/>
            <person name="Pereira M.F."/>
            <person name="Perotto S."/>
            <person name="Peter M."/>
            <person name="Pfister S."/>
            <person name="Riley R."/>
            <person name="Sitrit Y."/>
            <person name="Stielow J.B."/>
            <person name="Szollosi G."/>
            <person name="Zifcakova L."/>
            <person name="Stursova M."/>
            <person name="Spatafora J.W."/>
            <person name="Tedersoo L."/>
            <person name="Vaario L.M."/>
            <person name="Yamada A."/>
            <person name="Yan M."/>
            <person name="Wang P."/>
            <person name="Xu J."/>
            <person name="Bruns T."/>
            <person name="Baldrian P."/>
            <person name="Vilgalys R."/>
            <person name="Dunand C."/>
            <person name="Henrissat B."/>
            <person name="Grigoriev I.V."/>
            <person name="Hibbett D."/>
            <person name="Nagy L.G."/>
            <person name="Martin F.M."/>
        </authorList>
    </citation>
    <scope>NUCLEOTIDE SEQUENCE</scope>
    <source>
        <strain evidence="11">UP504</strain>
    </source>
</reference>
<keyword evidence="5 8" id="KW-1133">Transmembrane helix</keyword>
<feature type="transmembrane region" description="Helical" evidence="8">
    <location>
        <begin position="173"/>
        <end position="198"/>
    </location>
</feature>
<feature type="transmembrane region" description="Helical" evidence="8">
    <location>
        <begin position="485"/>
        <end position="509"/>
    </location>
</feature>
<organism evidence="11 12">
    <name type="scientific">Hydnum rufescens UP504</name>
    <dbReference type="NCBI Taxonomy" id="1448309"/>
    <lineage>
        <taxon>Eukaryota</taxon>
        <taxon>Fungi</taxon>
        <taxon>Dikarya</taxon>
        <taxon>Basidiomycota</taxon>
        <taxon>Agaricomycotina</taxon>
        <taxon>Agaricomycetes</taxon>
        <taxon>Cantharellales</taxon>
        <taxon>Hydnaceae</taxon>
        <taxon>Hydnum</taxon>
    </lineage>
</organism>
<dbReference type="GO" id="GO:0016020">
    <property type="term" value="C:membrane"/>
    <property type="evidence" value="ECO:0007669"/>
    <property type="project" value="UniProtKB-SubCell"/>
</dbReference>
<feature type="transmembrane region" description="Helical" evidence="8">
    <location>
        <begin position="235"/>
        <end position="254"/>
    </location>
</feature>
<protein>
    <recommendedName>
        <fullName evidence="10">Sodium/calcium exchanger membrane region domain-containing protein</fullName>
    </recommendedName>
</protein>
<dbReference type="Proteomes" id="UP000886523">
    <property type="component" value="Unassembled WGS sequence"/>
</dbReference>
<dbReference type="GO" id="GO:0006874">
    <property type="term" value="P:intracellular calcium ion homeostasis"/>
    <property type="evidence" value="ECO:0007669"/>
    <property type="project" value="TreeGrafter"/>
</dbReference>
<feature type="compositionally biased region" description="Polar residues" evidence="7">
    <location>
        <begin position="303"/>
        <end position="328"/>
    </location>
</feature>
<evidence type="ECO:0000313" key="11">
    <source>
        <dbReference type="EMBL" id="KAF9520833.1"/>
    </source>
</evidence>
<feature type="transmembrane region" description="Helical" evidence="8">
    <location>
        <begin position="608"/>
        <end position="628"/>
    </location>
</feature>
<name>A0A9P6BAN4_9AGAM</name>
<evidence type="ECO:0000313" key="12">
    <source>
        <dbReference type="Proteomes" id="UP000886523"/>
    </source>
</evidence>
<dbReference type="Pfam" id="PF01699">
    <property type="entry name" value="Na_Ca_ex"/>
    <property type="match status" value="2"/>
</dbReference>
<keyword evidence="9" id="KW-0732">Signal</keyword>
<keyword evidence="4 8" id="KW-0812">Transmembrane</keyword>
<feature type="domain" description="Sodium/calcium exchanger membrane region" evidence="10">
    <location>
        <begin position="110"/>
        <end position="249"/>
    </location>
</feature>
<dbReference type="EMBL" id="MU128910">
    <property type="protein sequence ID" value="KAF9520833.1"/>
    <property type="molecule type" value="Genomic_DNA"/>
</dbReference>
<feature type="signal peptide" evidence="9">
    <location>
        <begin position="1"/>
        <end position="18"/>
    </location>
</feature>
<feature type="transmembrane region" description="Helical" evidence="8">
    <location>
        <begin position="640"/>
        <end position="659"/>
    </location>
</feature>
<evidence type="ECO:0000256" key="5">
    <source>
        <dbReference type="ARBA" id="ARBA00022989"/>
    </source>
</evidence>
<feature type="region of interest" description="Disordered" evidence="7">
    <location>
        <begin position="303"/>
        <end position="338"/>
    </location>
</feature>
<dbReference type="InterPro" id="IPR004837">
    <property type="entry name" value="NaCa_Exmemb"/>
</dbReference>
<evidence type="ECO:0000256" key="7">
    <source>
        <dbReference type="SAM" id="MobiDB-lite"/>
    </source>
</evidence>
<feature type="transmembrane region" description="Helical" evidence="8">
    <location>
        <begin position="103"/>
        <end position="124"/>
    </location>
</feature>
<keyword evidence="6 8" id="KW-0472">Membrane</keyword>
<comment type="caution">
    <text evidence="11">The sequence shown here is derived from an EMBL/GenBank/DDBJ whole genome shotgun (WGS) entry which is preliminary data.</text>
</comment>
<evidence type="ECO:0000256" key="1">
    <source>
        <dbReference type="ARBA" id="ARBA00004141"/>
    </source>
</evidence>
<feature type="transmembrane region" description="Helical" evidence="8">
    <location>
        <begin position="556"/>
        <end position="574"/>
    </location>
</feature>
<feature type="chain" id="PRO_5040255719" description="Sodium/calcium exchanger membrane region domain-containing protein" evidence="9">
    <location>
        <begin position="19"/>
        <end position="770"/>
    </location>
</feature>
<keyword evidence="12" id="KW-1185">Reference proteome</keyword>
<evidence type="ECO:0000256" key="2">
    <source>
        <dbReference type="ARBA" id="ARBA00008170"/>
    </source>
</evidence>
<gene>
    <name evidence="11" type="ORF">BS47DRAFT_1311298</name>
</gene>
<dbReference type="InterPro" id="IPR051359">
    <property type="entry name" value="CaCA_antiporter"/>
</dbReference>
<proteinExistence type="inferred from homology"/>
<comment type="subcellular location">
    <subcellularLocation>
        <location evidence="1">Membrane</location>
        <topology evidence="1">Multi-pass membrane protein</topology>
    </subcellularLocation>
</comment>
<feature type="transmembrane region" description="Helical" evidence="8">
    <location>
        <begin position="718"/>
        <end position="736"/>
    </location>
</feature>
<feature type="transmembrane region" description="Helical" evidence="8">
    <location>
        <begin position="748"/>
        <end position="769"/>
    </location>
</feature>
<evidence type="ECO:0000256" key="3">
    <source>
        <dbReference type="ARBA" id="ARBA00022448"/>
    </source>
</evidence>
<evidence type="ECO:0000259" key="10">
    <source>
        <dbReference type="Pfam" id="PF01699"/>
    </source>
</evidence>
<dbReference type="PANTHER" id="PTHR12266">
    <property type="entry name" value="NA+/CA2+ K+ INDEPENDENT EXCHANGER"/>
    <property type="match status" value="1"/>
</dbReference>
<accession>A0A9P6BAN4</accession>
<dbReference type="Gene3D" id="1.20.1420.30">
    <property type="entry name" value="NCX, central ion-binding region"/>
    <property type="match status" value="2"/>
</dbReference>
<sequence length="770" mass="83515">MKAVIAAAVVFNALLLWNKDIYSSGRVDPALEFPRTQRLSVQSSKNNVSLDSLLIDAPECAPLKHLSPDQCTHVKSSCAQSDTLLSITYVQTYFCSSTLARPFIFTILVAWLAFLFSFIGLAASDFFVPNLATLATTFGLDDNVAGVTFLAFGNGSPDLFSTFSAMRSGSGSLAIGELLGAASFIVSVVVGSMCIVNPFKVNSAPFLRDVGFFTVSVALLLAILLDGILHAWEAIILAMLYVFYVLVVVTSTWWENRRGRKIQSLATARGAYEREPLPEISIYLDEPPFPDAEEIRDITPLLSSPADNRQRANSMPGTQTPGYQSPRPSSLEHSRFSSYPIPRSTSHHRLASFSLLGALEFRSVVTSLRRDSAAPILYAFESPKQLRFCWGSLSSPIPPSTPADSSRRVQPLQYSPKQITARESPRSLPSLEEALSSSSISAPLNVDTGAQISTKRSKTGRVLKFAGQIAHVVFPTLHRLRTKNVLGIMASILAAPAVLLLTISLPVVISHVPDESKPQELLREGRLIDFEPSESEGAILYEAQEGTQDGLAFNKWLTATQLTLGPLFVVAVCFGHQPYALWLELATLVASLSSAVLVLVFSVHGKHATARLALCLTGFAVSMVWIMAIADEVVQVLNTFGLIFGLSDAIIGLTIFAIGNSLADFVANFTVASYAPIMGFSACFGGPMLNILLGIGLSGSLVVSQTGRPYRVEFSKTLLVSSVGLLFLLMTTLAYVPWNGYYVDRRWGVFLICSYTAIMTVNILVEMAYV</sequence>
<feature type="transmembrane region" description="Helical" evidence="8">
    <location>
        <begin position="671"/>
        <end position="697"/>
    </location>
</feature>
<feature type="domain" description="Sodium/calcium exchanger membrane region" evidence="10">
    <location>
        <begin position="617"/>
        <end position="763"/>
    </location>
</feature>
<evidence type="ECO:0000256" key="6">
    <source>
        <dbReference type="ARBA" id="ARBA00023136"/>
    </source>
</evidence>
<dbReference type="PANTHER" id="PTHR12266:SF0">
    <property type="entry name" value="MITOCHONDRIAL SODIUM_CALCIUM EXCHANGER PROTEIN"/>
    <property type="match status" value="1"/>
</dbReference>
<evidence type="ECO:0000256" key="8">
    <source>
        <dbReference type="SAM" id="Phobius"/>
    </source>
</evidence>
<dbReference type="AlphaFoldDB" id="A0A9P6BAN4"/>
<keyword evidence="3" id="KW-0813">Transport</keyword>